<dbReference type="Proteomes" id="UP000722459">
    <property type="component" value="Unassembled WGS sequence"/>
</dbReference>
<dbReference type="InterPro" id="IPR045462">
    <property type="entry name" value="aa-tRNA-synth_I_cd-bd"/>
</dbReference>
<dbReference type="GO" id="GO:0000049">
    <property type="term" value="F:tRNA binding"/>
    <property type="evidence" value="ECO:0007669"/>
    <property type="project" value="InterPro"/>
</dbReference>
<comment type="similarity">
    <text evidence="2 10">Belongs to the class-I aminoacyl-tRNA synthetase family.</text>
</comment>
<comment type="catalytic activity">
    <reaction evidence="9 10">
        <text>tRNA(Lys) + L-lysine + ATP = L-lysyl-tRNA(Lys) + AMP + diphosphate</text>
        <dbReference type="Rhea" id="RHEA:20792"/>
        <dbReference type="Rhea" id="RHEA-COMP:9696"/>
        <dbReference type="Rhea" id="RHEA-COMP:9697"/>
        <dbReference type="ChEBI" id="CHEBI:30616"/>
        <dbReference type="ChEBI" id="CHEBI:32551"/>
        <dbReference type="ChEBI" id="CHEBI:33019"/>
        <dbReference type="ChEBI" id="CHEBI:78442"/>
        <dbReference type="ChEBI" id="CHEBI:78529"/>
        <dbReference type="ChEBI" id="CHEBI:456215"/>
        <dbReference type="EC" id="6.1.1.6"/>
    </reaction>
</comment>
<keyword evidence="7 10" id="KW-0648">Protein biosynthesis</keyword>
<proteinExistence type="inferred from homology"/>
<dbReference type="Pfam" id="PF01921">
    <property type="entry name" value="tRNA-synt_1f"/>
    <property type="match status" value="1"/>
</dbReference>
<evidence type="ECO:0000313" key="12">
    <source>
        <dbReference type="EMBL" id="MBT4870019.1"/>
    </source>
</evidence>
<accession>A0A8T5GDJ2</accession>
<dbReference type="NCBIfam" id="TIGR00467">
    <property type="entry name" value="lysS_arch"/>
    <property type="match status" value="1"/>
</dbReference>
<dbReference type="GO" id="GO:0004824">
    <property type="term" value="F:lysine-tRNA ligase activity"/>
    <property type="evidence" value="ECO:0007669"/>
    <property type="project" value="UniProtKB-UniRule"/>
</dbReference>
<gene>
    <name evidence="10 12" type="primary">lysS</name>
    <name evidence="12" type="ORF">HON47_00395</name>
</gene>
<dbReference type="EC" id="6.1.1.6" evidence="10"/>
<keyword evidence="5 10" id="KW-0547">Nucleotide-binding</keyword>
<evidence type="ECO:0000259" key="11">
    <source>
        <dbReference type="Pfam" id="PF19269"/>
    </source>
</evidence>
<dbReference type="Gene3D" id="1.10.10.770">
    <property type="match status" value="1"/>
</dbReference>
<evidence type="ECO:0000256" key="1">
    <source>
        <dbReference type="ARBA" id="ARBA00004496"/>
    </source>
</evidence>
<dbReference type="HAMAP" id="MF_00177">
    <property type="entry name" value="Lys_tRNA_synth_class1"/>
    <property type="match status" value="1"/>
</dbReference>
<protein>
    <recommendedName>
        <fullName evidence="10">Lysine--tRNA ligase</fullName>
        <ecNumber evidence="10">6.1.1.6</ecNumber>
    </recommendedName>
    <alternativeName>
        <fullName evidence="10">Lysyl-tRNA synthetase</fullName>
        <shortName evidence="10">LysRS</shortName>
    </alternativeName>
</protein>
<keyword evidence="8 10" id="KW-0030">Aminoacyl-tRNA synthetase</keyword>
<keyword evidence="6 10" id="KW-0067">ATP-binding</keyword>
<evidence type="ECO:0000256" key="4">
    <source>
        <dbReference type="ARBA" id="ARBA00022598"/>
    </source>
</evidence>
<evidence type="ECO:0000256" key="9">
    <source>
        <dbReference type="ARBA" id="ARBA00048573"/>
    </source>
</evidence>
<dbReference type="InterPro" id="IPR042078">
    <property type="entry name" value="Lys-tRNA-ligase_SC_fold"/>
</dbReference>
<dbReference type="PANTHER" id="PTHR37940">
    <property type="entry name" value="LYSINE--TRNA LIGASE"/>
    <property type="match status" value="1"/>
</dbReference>
<comment type="subcellular location">
    <subcellularLocation>
        <location evidence="1 10">Cytoplasm</location>
    </subcellularLocation>
</comment>
<dbReference type="EMBL" id="JABJNZ010000012">
    <property type="protein sequence ID" value="MBT4870019.1"/>
    <property type="molecule type" value="Genomic_DNA"/>
</dbReference>
<feature type="domain" description="Aminoacyl-tRNA synthetase class I anticodon-binding" evidence="11">
    <location>
        <begin position="452"/>
        <end position="526"/>
    </location>
</feature>
<reference evidence="12" key="1">
    <citation type="journal article" date="2021" name="ISME J.">
        <title>Mercury methylation by metabolically versatile and cosmopolitan marine bacteria.</title>
        <authorList>
            <person name="Lin H."/>
            <person name="Ascher D.B."/>
            <person name="Myung Y."/>
            <person name="Lamborg C.H."/>
            <person name="Hallam S.J."/>
            <person name="Gionfriddo C.M."/>
            <person name="Holt K.E."/>
            <person name="Moreau J.W."/>
        </authorList>
    </citation>
    <scope>NUCLEOTIDE SEQUENCE</scope>
    <source>
        <strain evidence="12">SI075_bin30</strain>
    </source>
</reference>
<dbReference type="PANTHER" id="PTHR37940:SF1">
    <property type="entry name" value="LYSINE--TRNA LIGASE"/>
    <property type="match status" value="1"/>
</dbReference>
<dbReference type="AlphaFoldDB" id="A0A8T5GDJ2"/>
<organism evidence="12 13">
    <name type="scientific">Candidatus Iainarchaeum sp</name>
    <dbReference type="NCBI Taxonomy" id="3101447"/>
    <lineage>
        <taxon>Archaea</taxon>
        <taxon>Candidatus Iainarchaeota</taxon>
        <taxon>Candidatus Iainarchaeia</taxon>
        <taxon>Candidatus Iainarchaeales</taxon>
        <taxon>Candidatus Iainarchaeaceae</taxon>
        <taxon>Candidatus Iainarchaeum</taxon>
    </lineage>
</organism>
<keyword evidence="4 10" id="KW-0436">Ligase</keyword>
<keyword evidence="3 10" id="KW-0963">Cytoplasm</keyword>
<dbReference type="InterPro" id="IPR008925">
    <property type="entry name" value="aa_tRNA-synth_I_cd-bd_sf"/>
</dbReference>
<evidence type="ECO:0000256" key="2">
    <source>
        <dbReference type="ARBA" id="ARBA00005594"/>
    </source>
</evidence>
<evidence type="ECO:0000256" key="3">
    <source>
        <dbReference type="ARBA" id="ARBA00022490"/>
    </source>
</evidence>
<evidence type="ECO:0000256" key="5">
    <source>
        <dbReference type="ARBA" id="ARBA00022741"/>
    </source>
</evidence>
<dbReference type="GO" id="GO:0006430">
    <property type="term" value="P:lysyl-tRNA aminoacylation"/>
    <property type="evidence" value="ECO:0007669"/>
    <property type="project" value="UniProtKB-UniRule"/>
</dbReference>
<dbReference type="GO" id="GO:0005737">
    <property type="term" value="C:cytoplasm"/>
    <property type="evidence" value="ECO:0007669"/>
    <property type="project" value="UniProtKB-SubCell"/>
</dbReference>
<evidence type="ECO:0000313" key="13">
    <source>
        <dbReference type="Proteomes" id="UP000722459"/>
    </source>
</evidence>
<sequence>MGKEESFWAADVVKRMVATKRDEYVCEGMWTPSGYFHIGNARPEIFTSYSIYLELIKEGYKAKQNFIMDDFDPVEKIPVGVPVKEEDAKKYVGFPTVFAPDPFGEEKSWGDYFKKQVTNTFKEMGLEHLNIQSSYENYKSGRMNEQIIFSLDHAKEIVETWNEITGAEKPADFLPVTVVCQKCKKIMYTKATAWDGKEVTYNCSECKHEGKVSPLNANAKLNWRIHWVVNWIVNDVAFESGGKDHFSKGGSVDLGRALMKKVYQKEPPIQTPTEFIQVGGAKMAGSVGNVVDLKEWLRVANPESFRYLYLSNRPNHAIEFTLEGNPFILLNDRFERAEKIYYGEEKAENESIETKLKRAYEMSIVGEPTKERPLRVPYSYAAQLAGIMDPKENFSQILEGLKKTKHIPEKISKEEEEMLQLEFTRARAWVETYSPDKLITFVEEIDASAFSEYKELFSKSISIIEKEDSPDEIQQGIYEIAKELELQMKDAFKAFYQILIGKERGPRLGMLIMALGKEKVLARLNELK</sequence>
<dbReference type="Gene3D" id="3.40.50.620">
    <property type="entry name" value="HUPs"/>
    <property type="match status" value="2"/>
</dbReference>
<evidence type="ECO:0000256" key="8">
    <source>
        <dbReference type="ARBA" id="ARBA00023146"/>
    </source>
</evidence>
<dbReference type="InterPro" id="IPR002904">
    <property type="entry name" value="Lys-tRNA-ligase"/>
</dbReference>
<evidence type="ECO:0000256" key="10">
    <source>
        <dbReference type="HAMAP-Rule" id="MF_00177"/>
    </source>
</evidence>
<dbReference type="SUPFAM" id="SSF52374">
    <property type="entry name" value="Nucleotidylyl transferase"/>
    <property type="match status" value="1"/>
</dbReference>
<name>A0A8T5GDJ2_9ARCH</name>
<dbReference type="GO" id="GO:0005524">
    <property type="term" value="F:ATP binding"/>
    <property type="evidence" value="ECO:0007669"/>
    <property type="project" value="UniProtKB-UniRule"/>
</dbReference>
<dbReference type="InterPro" id="IPR014729">
    <property type="entry name" value="Rossmann-like_a/b/a_fold"/>
</dbReference>
<dbReference type="InterPro" id="IPR020751">
    <property type="entry name" value="aa-tRNA-synth_I_codon-bd_sub2"/>
</dbReference>
<comment type="caution">
    <text evidence="10">Lacks conserved residue(s) required for the propagation of feature annotation.</text>
</comment>
<dbReference type="SUPFAM" id="SSF48163">
    <property type="entry name" value="An anticodon-binding domain of class I aminoacyl-tRNA synthetases"/>
    <property type="match status" value="1"/>
</dbReference>
<dbReference type="Gene3D" id="6.10.20.10">
    <property type="entry name" value="Lysine tRNA ligase, stem contact fold domain"/>
    <property type="match status" value="1"/>
</dbReference>
<evidence type="ECO:0000256" key="6">
    <source>
        <dbReference type="ARBA" id="ARBA00022840"/>
    </source>
</evidence>
<evidence type="ECO:0000256" key="7">
    <source>
        <dbReference type="ARBA" id="ARBA00022917"/>
    </source>
</evidence>
<dbReference type="Gene3D" id="1.10.10.350">
    <property type="match status" value="1"/>
</dbReference>
<comment type="caution">
    <text evidence="12">The sequence shown here is derived from an EMBL/GenBank/DDBJ whole genome shotgun (WGS) entry which is preliminary data.</text>
</comment>
<dbReference type="Pfam" id="PF19269">
    <property type="entry name" value="Anticodon_2"/>
    <property type="match status" value="1"/>
</dbReference>